<dbReference type="EMBL" id="JBEDNZ010000003">
    <property type="protein sequence ID" value="KAL0849744.1"/>
    <property type="molecule type" value="Genomic_DNA"/>
</dbReference>
<dbReference type="Proteomes" id="UP001549921">
    <property type="component" value="Unassembled WGS sequence"/>
</dbReference>
<evidence type="ECO:0000256" key="1">
    <source>
        <dbReference type="SAM" id="MobiDB-lite"/>
    </source>
</evidence>
<comment type="caution">
    <text evidence="3">The sequence shown here is derived from an EMBL/GenBank/DDBJ whole genome shotgun (WGS) entry which is preliminary data.</text>
</comment>
<name>A0ABD0TKA6_LOXSC</name>
<keyword evidence="2" id="KW-0732">Signal</keyword>
<accession>A0ABD0TKA6</accession>
<dbReference type="AlphaFoldDB" id="A0ABD0TKA6"/>
<evidence type="ECO:0000313" key="3">
    <source>
        <dbReference type="EMBL" id="KAL0849744.1"/>
    </source>
</evidence>
<evidence type="ECO:0000313" key="4">
    <source>
        <dbReference type="Proteomes" id="UP001549921"/>
    </source>
</evidence>
<reference evidence="3 4" key="1">
    <citation type="submission" date="2024-06" db="EMBL/GenBank/DDBJ databases">
        <title>A chromosome-level genome assembly of beet webworm, Loxostege sticticalis.</title>
        <authorList>
            <person name="Zhang Y."/>
        </authorList>
    </citation>
    <scope>NUCLEOTIDE SEQUENCE [LARGE SCALE GENOMIC DNA]</scope>
    <source>
        <strain evidence="3">AQ028</strain>
        <tissue evidence="3">Male pupae</tissue>
    </source>
</reference>
<feature type="chain" id="PRO_5044818625" evidence="2">
    <location>
        <begin position="22"/>
        <end position="443"/>
    </location>
</feature>
<evidence type="ECO:0000256" key="2">
    <source>
        <dbReference type="SAM" id="SignalP"/>
    </source>
</evidence>
<feature type="region of interest" description="Disordered" evidence="1">
    <location>
        <begin position="420"/>
        <end position="443"/>
    </location>
</feature>
<feature type="compositionally biased region" description="Basic and acidic residues" evidence="1">
    <location>
        <begin position="426"/>
        <end position="437"/>
    </location>
</feature>
<organism evidence="3 4">
    <name type="scientific">Loxostege sticticalis</name>
    <name type="common">Beet webworm moth</name>
    <dbReference type="NCBI Taxonomy" id="481309"/>
    <lineage>
        <taxon>Eukaryota</taxon>
        <taxon>Metazoa</taxon>
        <taxon>Ecdysozoa</taxon>
        <taxon>Arthropoda</taxon>
        <taxon>Hexapoda</taxon>
        <taxon>Insecta</taxon>
        <taxon>Pterygota</taxon>
        <taxon>Neoptera</taxon>
        <taxon>Endopterygota</taxon>
        <taxon>Lepidoptera</taxon>
        <taxon>Glossata</taxon>
        <taxon>Ditrysia</taxon>
        <taxon>Pyraloidea</taxon>
        <taxon>Crambidae</taxon>
        <taxon>Pyraustinae</taxon>
        <taxon>Loxostege</taxon>
    </lineage>
</organism>
<proteinExistence type="predicted"/>
<feature type="signal peptide" evidence="2">
    <location>
        <begin position="1"/>
        <end position="21"/>
    </location>
</feature>
<gene>
    <name evidence="3" type="ORF">ABMA28_011700</name>
</gene>
<sequence>MDLSHTCLLCLLVFNIKTSTSQFLPVTKRVNKATICDAASKTALVEHFFNVIFTEFHNNPPVCVCVQMCADQPTYCYPNGCLKKVDTKKKDPEENKPAAPVMRADDVINTMFLVENDFSRLMNENVDVKNVPAERFSIKDVRPDPFKDRYKSLFKYKKMPKVELRYNLREQVKNMKSDILKVETKDVSKTRWPKNNHLVIHDRQIFSLGDKLSEKNSADTITHKFFIQGPTEGFDRDLYSPKFFKRDLRRNNKDDPAQSEYLTDTLEAKTFSLETLIENLIGNNFERKADGEIALKGQLNESRAISEVTNTTENISNNTDTKNNTEITCIVSLNMTNENLDENKYEENPVIKKHLDKWKNYTFNEMIAALSKRIDKQNNTSLELMKDASRDKIEVTITGHINLKEKDNLSVMDEPIVKEHKNKTKTVSDSDCRKENATEEVSG</sequence>
<protein>
    <submittedName>
        <fullName evidence="3">Uncharacterized protein</fullName>
    </submittedName>
</protein>